<reference evidence="2 3" key="1">
    <citation type="submission" date="2018-02" db="EMBL/GenBank/DDBJ databases">
        <title>Solimicrobium silvestre gen. nov., sp. nov., isolated from alpine forest soil.</title>
        <authorList>
            <person name="Margesin R."/>
            <person name="Albuquerque L."/>
            <person name="Zhang D.-C."/>
            <person name="Froufe H.J.C."/>
            <person name="Severino R."/>
            <person name="Roxo I."/>
            <person name="Egas C."/>
            <person name="Da Costa M.S."/>
        </authorList>
    </citation>
    <scope>NUCLEOTIDE SEQUENCE [LARGE SCALE GENOMIC DNA]</scope>
    <source>
        <strain evidence="2 3">S20-91</strain>
    </source>
</reference>
<keyword evidence="1" id="KW-0732">Signal</keyword>
<evidence type="ECO:0000313" key="3">
    <source>
        <dbReference type="Proteomes" id="UP000237839"/>
    </source>
</evidence>
<comment type="caution">
    <text evidence="2">The sequence shown here is derived from an EMBL/GenBank/DDBJ whole genome shotgun (WGS) entry which is preliminary data.</text>
</comment>
<proteinExistence type="predicted"/>
<name>A0A2S9H5K1_9BURK</name>
<protein>
    <submittedName>
        <fullName evidence="2">Uncharacterized protein</fullName>
    </submittedName>
</protein>
<dbReference type="EMBL" id="PUGF01000001">
    <property type="protein sequence ID" value="PRC95265.1"/>
    <property type="molecule type" value="Genomic_DNA"/>
</dbReference>
<feature type="chain" id="PRO_5015462519" evidence="1">
    <location>
        <begin position="32"/>
        <end position="110"/>
    </location>
</feature>
<dbReference type="AlphaFoldDB" id="A0A2S9H5K1"/>
<evidence type="ECO:0000313" key="2">
    <source>
        <dbReference type="EMBL" id="PRC95265.1"/>
    </source>
</evidence>
<accession>A0A2S9H5K1</accession>
<keyword evidence="3" id="KW-1185">Reference proteome</keyword>
<gene>
    <name evidence="2" type="ORF">S2091_0460</name>
</gene>
<evidence type="ECO:0000256" key="1">
    <source>
        <dbReference type="SAM" id="SignalP"/>
    </source>
</evidence>
<dbReference type="Proteomes" id="UP000237839">
    <property type="component" value="Unassembled WGS sequence"/>
</dbReference>
<organism evidence="2 3">
    <name type="scientific">Solimicrobium silvestre</name>
    <dbReference type="NCBI Taxonomy" id="2099400"/>
    <lineage>
        <taxon>Bacteria</taxon>
        <taxon>Pseudomonadati</taxon>
        <taxon>Pseudomonadota</taxon>
        <taxon>Betaproteobacteria</taxon>
        <taxon>Burkholderiales</taxon>
        <taxon>Oxalobacteraceae</taxon>
        <taxon>Solimicrobium</taxon>
    </lineage>
</organism>
<sequence length="110" mass="11606">MKTLNLTQANVQSKLILAVALIAAVAATSLAFQNGGGAKNTAIAMTEVPVQQVVIAGKRMTAEEKLAYDLAPKEIARVEIIGQRLSADEKVAMLAEDEINAKHAAAHRKA</sequence>
<feature type="signal peptide" evidence="1">
    <location>
        <begin position="1"/>
        <end position="31"/>
    </location>
</feature>